<protein>
    <submittedName>
        <fullName evidence="1">Uncharacterized protein</fullName>
    </submittedName>
</protein>
<dbReference type="Proteomes" id="UP000184080">
    <property type="component" value="Unassembled WGS sequence"/>
</dbReference>
<keyword evidence="2" id="KW-1185">Reference proteome</keyword>
<name>A0A1M6FCU3_9CLOT</name>
<proteinExistence type="predicted"/>
<organism evidence="1 2">
    <name type="scientific">Clostridium amylolyticum</name>
    <dbReference type="NCBI Taxonomy" id="1121298"/>
    <lineage>
        <taxon>Bacteria</taxon>
        <taxon>Bacillati</taxon>
        <taxon>Bacillota</taxon>
        <taxon>Clostridia</taxon>
        <taxon>Eubacteriales</taxon>
        <taxon>Clostridiaceae</taxon>
        <taxon>Clostridium</taxon>
    </lineage>
</organism>
<evidence type="ECO:0000313" key="2">
    <source>
        <dbReference type="Proteomes" id="UP000184080"/>
    </source>
</evidence>
<reference evidence="1 2" key="1">
    <citation type="submission" date="2016-11" db="EMBL/GenBank/DDBJ databases">
        <authorList>
            <person name="Jaros S."/>
            <person name="Januszkiewicz K."/>
            <person name="Wedrychowicz H."/>
        </authorList>
    </citation>
    <scope>NUCLEOTIDE SEQUENCE [LARGE SCALE GENOMIC DNA]</scope>
    <source>
        <strain evidence="1 2">DSM 21864</strain>
    </source>
</reference>
<accession>A0A1M6FCU3</accession>
<sequence>MKKVYKLAGKVLLGMAALIAVVGPASYAGIGVEEIPESIKNKR</sequence>
<evidence type="ECO:0000313" key="1">
    <source>
        <dbReference type="EMBL" id="SHI95502.1"/>
    </source>
</evidence>
<dbReference type="EMBL" id="FQZO01000002">
    <property type="protein sequence ID" value="SHI95502.1"/>
    <property type="molecule type" value="Genomic_DNA"/>
</dbReference>
<gene>
    <name evidence="1" type="ORF">SAMN05444401_1894</name>
</gene>
<dbReference type="AlphaFoldDB" id="A0A1M6FCU3"/>
<dbReference type="RefSeq" id="WP_278321564.1">
    <property type="nucleotide sequence ID" value="NZ_FQZO01000002.1"/>
</dbReference>